<evidence type="ECO:0000313" key="3">
    <source>
        <dbReference type="EMBL" id="RKR73356.1"/>
    </source>
</evidence>
<dbReference type="AlphaFoldDB" id="A0A495IEC4"/>
<proteinExistence type="predicted"/>
<comment type="caution">
    <text evidence="3">The sequence shown here is derived from an EMBL/GenBank/DDBJ whole genome shotgun (WGS) entry which is preliminary data.</text>
</comment>
<evidence type="ECO:0000313" key="4">
    <source>
        <dbReference type="Proteomes" id="UP000280008"/>
    </source>
</evidence>
<dbReference type="InterPro" id="IPR021949">
    <property type="entry name" value="DUF3566_TM"/>
</dbReference>
<dbReference type="EMBL" id="RBKS01000001">
    <property type="protein sequence ID" value="RKR73356.1"/>
    <property type="molecule type" value="Genomic_DNA"/>
</dbReference>
<keyword evidence="4" id="KW-1185">Reference proteome</keyword>
<feature type="transmembrane region" description="Helical" evidence="1">
    <location>
        <begin position="20"/>
        <end position="42"/>
    </location>
</feature>
<name>A0A495IEC4_9MICO</name>
<protein>
    <submittedName>
        <fullName evidence="3">Transmembrane protein DUF3566</fullName>
    </submittedName>
</protein>
<accession>A0A495IEC4</accession>
<dbReference type="Pfam" id="PF12089">
    <property type="entry name" value="DUF3566"/>
    <property type="match status" value="1"/>
</dbReference>
<feature type="domain" description="DUF3566" evidence="2">
    <location>
        <begin position="4"/>
        <end position="116"/>
    </location>
</feature>
<dbReference type="Proteomes" id="UP000280008">
    <property type="component" value="Unassembled WGS sequence"/>
</dbReference>
<dbReference type="RefSeq" id="WP_121368228.1">
    <property type="nucleotide sequence ID" value="NZ_RBKS01000001.1"/>
</dbReference>
<keyword evidence="1" id="KW-0472">Membrane</keyword>
<evidence type="ECO:0000256" key="1">
    <source>
        <dbReference type="SAM" id="Phobius"/>
    </source>
</evidence>
<feature type="transmembrane region" description="Helical" evidence="1">
    <location>
        <begin position="76"/>
        <end position="98"/>
    </location>
</feature>
<evidence type="ECO:0000259" key="2">
    <source>
        <dbReference type="Pfam" id="PF12089"/>
    </source>
</evidence>
<gene>
    <name evidence="3" type="ORF">C8E83_0448</name>
</gene>
<sequence length="126" mass="12654">MAEVRLLVHHLGVGALAKYGLLAGVVVGILMTIAGYVAWTAFSSSGGFASLAQTLLGDGQSSSVASLQRAITTGSVMSVVVVLAAVQVVTTVVVAVLGGLAYNAAVRFTGGVMLGFSSARAFRPGR</sequence>
<organism evidence="3 4">
    <name type="scientific">Frondihabitans australicus</name>
    <dbReference type="NCBI Taxonomy" id="386892"/>
    <lineage>
        <taxon>Bacteria</taxon>
        <taxon>Bacillati</taxon>
        <taxon>Actinomycetota</taxon>
        <taxon>Actinomycetes</taxon>
        <taxon>Micrococcales</taxon>
        <taxon>Microbacteriaceae</taxon>
        <taxon>Frondihabitans</taxon>
    </lineage>
</organism>
<reference evidence="3 4" key="1">
    <citation type="submission" date="2018-10" db="EMBL/GenBank/DDBJ databases">
        <title>Sequencing the genomes of 1000 actinobacteria strains.</title>
        <authorList>
            <person name="Klenk H.-P."/>
        </authorList>
    </citation>
    <scope>NUCLEOTIDE SEQUENCE [LARGE SCALE GENOMIC DNA]</scope>
    <source>
        <strain evidence="3 4">DSM 17894</strain>
    </source>
</reference>
<keyword evidence="1 3" id="KW-0812">Transmembrane</keyword>
<keyword evidence="1" id="KW-1133">Transmembrane helix</keyword>